<dbReference type="OrthoDB" id="1070285at2"/>
<name>A0A354MHD9_9BACT</name>
<sequence length="123" mass="14456">MKKVIGLCLVLLISSVSVFAQDGKRGAKKGGDPAQRCEKMIADLKLDEKQAADFRKVEAEFRDKMKAERKQADLDRRKMREKMMSLRDDRDAEMKKILTEDQYKQYLEKQRPQSPRKRHGRKE</sequence>
<keyword evidence="2" id="KW-0732">Signal</keyword>
<dbReference type="Proteomes" id="UP001055114">
    <property type="component" value="Unassembled WGS sequence"/>
</dbReference>
<dbReference type="EMBL" id="WNDA01000001">
    <property type="protein sequence ID" value="MTU67695.1"/>
    <property type="molecule type" value="Genomic_DNA"/>
</dbReference>
<protein>
    <recommendedName>
        <fullName evidence="11">Periplasmic heavy metal sensor</fullName>
    </recommendedName>
</protein>
<feature type="compositionally biased region" description="Basic and acidic residues" evidence="1">
    <location>
        <begin position="65"/>
        <end position="111"/>
    </location>
</feature>
<proteinExistence type="predicted"/>
<organism evidence="3 10">
    <name type="scientific">Parabacteroides merdae</name>
    <dbReference type="NCBI Taxonomy" id="46503"/>
    <lineage>
        <taxon>Bacteria</taxon>
        <taxon>Pseudomonadati</taxon>
        <taxon>Bacteroidota</taxon>
        <taxon>Bacteroidia</taxon>
        <taxon>Bacteroidales</taxon>
        <taxon>Tannerellaceae</taxon>
        <taxon>Parabacteroides</taxon>
    </lineage>
</organism>
<dbReference type="Proteomes" id="UP000482671">
    <property type="component" value="Unassembled WGS sequence"/>
</dbReference>
<gene>
    <name evidence="3" type="ORF">CE91St3_03280</name>
    <name evidence="4" type="ORF">GMD82_01275</name>
    <name evidence="5" type="ORF">GMD92_01020</name>
    <name evidence="6" type="ORF">GME02_07170</name>
</gene>
<evidence type="ECO:0008006" key="11">
    <source>
        <dbReference type="Google" id="ProtNLM"/>
    </source>
</evidence>
<evidence type="ECO:0000313" key="3">
    <source>
        <dbReference type="EMBL" id="GKH70465.1"/>
    </source>
</evidence>
<dbReference type="STRING" id="46503.ERS852463_01022"/>
<feature type="chain" id="PRO_5044584877" description="Periplasmic heavy metal sensor" evidence="2">
    <location>
        <begin position="21"/>
        <end position="123"/>
    </location>
</feature>
<dbReference type="Proteomes" id="UP000434916">
    <property type="component" value="Unassembled WGS sequence"/>
</dbReference>
<dbReference type="EMBL" id="BQNZ01000001">
    <property type="protein sequence ID" value="GKH70465.1"/>
    <property type="molecule type" value="Genomic_DNA"/>
</dbReference>
<evidence type="ECO:0000313" key="8">
    <source>
        <dbReference type="Proteomes" id="UP000448908"/>
    </source>
</evidence>
<evidence type="ECO:0000313" key="10">
    <source>
        <dbReference type="Proteomes" id="UP001055114"/>
    </source>
</evidence>
<feature type="signal peptide" evidence="2">
    <location>
        <begin position="1"/>
        <end position="20"/>
    </location>
</feature>
<reference evidence="7 8" key="1">
    <citation type="journal article" date="2019" name="Nat. Med.">
        <title>A library of human gut bacterial isolates paired with longitudinal multiomics data enables mechanistic microbiome research.</title>
        <authorList>
            <person name="Poyet M."/>
            <person name="Groussin M."/>
            <person name="Gibbons S.M."/>
            <person name="Avila-Pacheco J."/>
            <person name="Jiang X."/>
            <person name="Kearney S.M."/>
            <person name="Perrotta A.R."/>
            <person name="Berdy B."/>
            <person name="Zhao S."/>
            <person name="Lieberman T.D."/>
            <person name="Swanson P.K."/>
            <person name="Smith M."/>
            <person name="Roesemann S."/>
            <person name="Alexander J.E."/>
            <person name="Rich S.A."/>
            <person name="Livny J."/>
            <person name="Vlamakis H."/>
            <person name="Clish C."/>
            <person name="Bullock K."/>
            <person name="Deik A."/>
            <person name="Scott J."/>
            <person name="Pierce K.A."/>
            <person name="Xavier R.J."/>
            <person name="Alm E.J."/>
        </authorList>
    </citation>
    <scope>NUCLEOTIDE SEQUENCE [LARGE SCALE GENOMIC DNA]</scope>
    <source>
        <strain evidence="6 9">BIOML-A11</strain>
        <strain evidence="5 8">BIOML-A16</strain>
        <strain evidence="4 7">BIOML-A29</strain>
    </source>
</reference>
<dbReference type="RefSeq" id="WP_005634005.1">
    <property type="nucleotide sequence ID" value="NZ_BAABYG010000001.1"/>
</dbReference>
<evidence type="ECO:0000256" key="1">
    <source>
        <dbReference type="SAM" id="MobiDB-lite"/>
    </source>
</evidence>
<dbReference type="GeneID" id="49204311"/>
<evidence type="ECO:0000313" key="7">
    <source>
        <dbReference type="Proteomes" id="UP000434916"/>
    </source>
</evidence>
<dbReference type="EMBL" id="WNCN01000001">
    <property type="protein sequence ID" value="MTU38164.1"/>
    <property type="molecule type" value="Genomic_DNA"/>
</dbReference>
<evidence type="ECO:0000313" key="4">
    <source>
        <dbReference type="EMBL" id="MTU38164.1"/>
    </source>
</evidence>
<comment type="caution">
    <text evidence="3">The sequence shown here is derived from an EMBL/GenBank/DDBJ whole genome shotgun (WGS) entry which is preliminary data.</text>
</comment>
<evidence type="ECO:0000313" key="5">
    <source>
        <dbReference type="EMBL" id="MTU67695.1"/>
    </source>
</evidence>
<dbReference type="Proteomes" id="UP000448908">
    <property type="component" value="Unassembled WGS sequence"/>
</dbReference>
<feature type="compositionally biased region" description="Basic residues" evidence="1">
    <location>
        <begin position="114"/>
        <end position="123"/>
    </location>
</feature>
<evidence type="ECO:0000313" key="9">
    <source>
        <dbReference type="Proteomes" id="UP000482671"/>
    </source>
</evidence>
<evidence type="ECO:0000313" key="6">
    <source>
        <dbReference type="EMBL" id="MTV01453.1"/>
    </source>
</evidence>
<feature type="region of interest" description="Disordered" evidence="1">
    <location>
        <begin position="65"/>
        <end position="123"/>
    </location>
</feature>
<reference evidence="3" key="2">
    <citation type="submission" date="2022-01" db="EMBL/GenBank/DDBJ databases">
        <title>Novel bile acid biosynthetic pathways are enriched in the microbiome of centenarians.</title>
        <authorList>
            <person name="Sato Y."/>
            <person name="Atarashi K."/>
            <person name="Plichta R.D."/>
            <person name="Arai Y."/>
            <person name="Sasajima S."/>
            <person name="Kearney M.S."/>
            <person name="Suda W."/>
            <person name="Takeshita K."/>
            <person name="Sasaki T."/>
            <person name="Okamoto S."/>
            <person name="Skelly N.A."/>
            <person name="Okamura Y."/>
            <person name="Vlamakis H."/>
            <person name="Li Y."/>
            <person name="Tanoue T."/>
            <person name="Takei H."/>
            <person name="Nittono H."/>
            <person name="Narushima S."/>
            <person name="Irie J."/>
            <person name="Itoh H."/>
            <person name="Moriya K."/>
            <person name="Sugiura Y."/>
            <person name="Suematsu M."/>
            <person name="Moritoki N."/>
            <person name="Shibata S."/>
            <person name="Littman R.D."/>
            <person name="Fischbach A.M."/>
            <person name="Uwamino Y."/>
            <person name="Inoue T."/>
            <person name="Honda A."/>
            <person name="Hattori M."/>
            <person name="Murai T."/>
            <person name="Xavier J.R."/>
            <person name="Hirose N."/>
            <person name="Honda K."/>
        </authorList>
    </citation>
    <scope>NUCLEOTIDE SEQUENCE</scope>
    <source>
        <strain evidence="3">CE91-St3</strain>
    </source>
</reference>
<dbReference type="EMBL" id="WNDD01000006">
    <property type="protein sequence ID" value="MTV01453.1"/>
    <property type="molecule type" value="Genomic_DNA"/>
</dbReference>
<accession>A0A354MHD9</accession>
<keyword evidence="7" id="KW-1185">Reference proteome</keyword>
<evidence type="ECO:0000256" key="2">
    <source>
        <dbReference type="SAM" id="SignalP"/>
    </source>
</evidence>
<dbReference type="AlphaFoldDB" id="A0A354MHD9"/>